<protein>
    <submittedName>
        <fullName evidence="1">Uncharacterized protein</fullName>
    </submittedName>
</protein>
<evidence type="ECO:0000313" key="1">
    <source>
        <dbReference type="EMBL" id="KAJ8886526.1"/>
    </source>
</evidence>
<proteinExistence type="predicted"/>
<comment type="caution">
    <text evidence="1">The sequence shown here is derived from an EMBL/GenBank/DDBJ whole genome shotgun (WGS) entry which is preliminary data.</text>
</comment>
<sequence>MAEAYTTIECLTFDLEKMLPLPRIPTNVVYYKRQLMLYNCGVHSGSNNKGYCYCWLEGETGQHLLEEFPEFGYLRRPEPQYKNNTAIKGAPHPSVYHPRFLISGHSFLPYDSDFGDIESALKN</sequence>
<reference evidence="1 2" key="1">
    <citation type="submission" date="2023-02" db="EMBL/GenBank/DDBJ databases">
        <title>LHISI_Scaffold_Assembly.</title>
        <authorList>
            <person name="Stuart O.P."/>
            <person name="Cleave R."/>
            <person name="Magrath M.J.L."/>
            <person name="Mikheyev A.S."/>
        </authorList>
    </citation>
    <scope>NUCLEOTIDE SEQUENCE [LARGE SCALE GENOMIC DNA]</scope>
    <source>
        <strain evidence="1">Daus_M_001</strain>
        <tissue evidence="1">Leg muscle</tissue>
    </source>
</reference>
<evidence type="ECO:0000313" key="2">
    <source>
        <dbReference type="Proteomes" id="UP001159363"/>
    </source>
</evidence>
<keyword evidence="2" id="KW-1185">Reference proteome</keyword>
<dbReference type="EMBL" id="JARBHB010000004">
    <property type="protein sequence ID" value="KAJ8886526.1"/>
    <property type="molecule type" value="Genomic_DNA"/>
</dbReference>
<accession>A0ABQ9HQC2</accession>
<gene>
    <name evidence="1" type="ORF">PR048_012737</name>
</gene>
<dbReference type="Proteomes" id="UP001159363">
    <property type="component" value="Chromosome X"/>
</dbReference>
<organism evidence="1 2">
    <name type="scientific">Dryococelus australis</name>
    <dbReference type="NCBI Taxonomy" id="614101"/>
    <lineage>
        <taxon>Eukaryota</taxon>
        <taxon>Metazoa</taxon>
        <taxon>Ecdysozoa</taxon>
        <taxon>Arthropoda</taxon>
        <taxon>Hexapoda</taxon>
        <taxon>Insecta</taxon>
        <taxon>Pterygota</taxon>
        <taxon>Neoptera</taxon>
        <taxon>Polyneoptera</taxon>
        <taxon>Phasmatodea</taxon>
        <taxon>Verophasmatodea</taxon>
        <taxon>Anareolatae</taxon>
        <taxon>Phasmatidae</taxon>
        <taxon>Eurycanthinae</taxon>
        <taxon>Dryococelus</taxon>
    </lineage>
</organism>
<name>A0ABQ9HQC2_9NEOP</name>